<dbReference type="EMBL" id="HG670909">
    <property type="protein sequence ID" value="CDI78750.1"/>
    <property type="molecule type" value="Genomic_DNA"/>
</dbReference>
<dbReference type="AlphaFoldDB" id="U6GF06"/>
<feature type="region of interest" description="Disordered" evidence="1">
    <location>
        <begin position="154"/>
        <end position="173"/>
    </location>
</feature>
<dbReference type="RefSeq" id="XP_013251053.1">
    <property type="nucleotide sequence ID" value="XM_013395599.1"/>
</dbReference>
<sequence length="254" mass="27738">MERTLSRVELITVFVHTRKGPWLRSQVDLPRSISCGKIRFNSSMAASSSASTRQDLRPLCLGIRETGRAAGRVLRISNFKPLTLLQLTFIVWSDRGPSLPVISSSGITSNWNKNPNQRSTRRQLQQHQRAADTPATVAAPACCCSCRRVGAAESGCDGSGNGSSSNSKINDSAFSRRRAKKAIAAAGLPTVQIPGMNCLHSKTAVVLHPHIAPVEYQQQQFVLAANRKMEKQKDKQQQLGHQQSSSSNKGYSNK</sequence>
<dbReference type="GeneID" id="25268912"/>
<organism evidence="2 3">
    <name type="scientific">Eimeria acervulina</name>
    <name type="common">Coccidian parasite</name>
    <dbReference type="NCBI Taxonomy" id="5801"/>
    <lineage>
        <taxon>Eukaryota</taxon>
        <taxon>Sar</taxon>
        <taxon>Alveolata</taxon>
        <taxon>Apicomplexa</taxon>
        <taxon>Conoidasida</taxon>
        <taxon>Coccidia</taxon>
        <taxon>Eucoccidiorida</taxon>
        <taxon>Eimeriorina</taxon>
        <taxon>Eimeriidae</taxon>
        <taxon>Eimeria</taxon>
    </lineage>
</organism>
<reference evidence="2" key="1">
    <citation type="submission" date="2013-10" db="EMBL/GenBank/DDBJ databases">
        <title>Genomic analysis of the causative agents of coccidiosis in chickens.</title>
        <authorList>
            <person name="Reid A.J."/>
            <person name="Blake D."/>
            <person name="Billington K."/>
            <person name="Browne H."/>
            <person name="Dunn M."/>
            <person name="Hung S."/>
            <person name="Kawahara F."/>
            <person name="Miranda-Saavedra D."/>
            <person name="Mourier T."/>
            <person name="Nagra H."/>
            <person name="Otto T.D."/>
            <person name="Rawlings N."/>
            <person name="Sanchez A."/>
            <person name="Sanders M."/>
            <person name="Subramaniam C."/>
            <person name="Tay Y."/>
            <person name="Dear P."/>
            <person name="Doerig C."/>
            <person name="Gruber A."/>
            <person name="Parkinson J."/>
            <person name="Shirley M."/>
            <person name="Wan K.L."/>
            <person name="Berriman M."/>
            <person name="Tomley F."/>
            <person name="Pain A."/>
        </authorList>
    </citation>
    <scope>NUCLEOTIDE SEQUENCE</scope>
    <source>
        <strain evidence="2">Houghton</strain>
    </source>
</reference>
<dbReference type="VEuPathDB" id="ToxoDB:EAH_00008420"/>
<evidence type="ECO:0000313" key="2">
    <source>
        <dbReference type="EMBL" id="CDI78750.1"/>
    </source>
</evidence>
<feature type="compositionally biased region" description="Basic and acidic residues" evidence="1">
    <location>
        <begin position="227"/>
        <end position="236"/>
    </location>
</feature>
<feature type="compositionally biased region" description="Polar residues" evidence="1">
    <location>
        <begin position="110"/>
        <end position="128"/>
    </location>
</feature>
<dbReference type="Proteomes" id="UP000018050">
    <property type="component" value="Unassembled WGS sequence"/>
</dbReference>
<feature type="compositionally biased region" description="Low complexity" evidence="1">
    <location>
        <begin position="237"/>
        <end position="247"/>
    </location>
</feature>
<evidence type="ECO:0000313" key="3">
    <source>
        <dbReference type="Proteomes" id="UP000018050"/>
    </source>
</evidence>
<name>U6GF06_EIMAC</name>
<protein>
    <submittedName>
        <fullName evidence="2">Uncharacterized protein</fullName>
    </submittedName>
</protein>
<gene>
    <name evidence="2" type="ORF">EAH_00008420</name>
</gene>
<accession>U6GF06</accession>
<feature type="compositionally biased region" description="Low complexity" evidence="1">
    <location>
        <begin position="162"/>
        <end position="172"/>
    </location>
</feature>
<evidence type="ECO:0000256" key="1">
    <source>
        <dbReference type="SAM" id="MobiDB-lite"/>
    </source>
</evidence>
<reference evidence="2" key="2">
    <citation type="submission" date="2013-10" db="EMBL/GenBank/DDBJ databases">
        <authorList>
            <person name="Aslett M."/>
        </authorList>
    </citation>
    <scope>NUCLEOTIDE SEQUENCE</scope>
    <source>
        <strain evidence="2">Houghton</strain>
    </source>
</reference>
<proteinExistence type="predicted"/>
<keyword evidence="3" id="KW-1185">Reference proteome</keyword>
<feature type="region of interest" description="Disordered" evidence="1">
    <location>
        <begin position="110"/>
        <end position="132"/>
    </location>
</feature>
<feature type="region of interest" description="Disordered" evidence="1">
    <location>
        <begin position="227"/>
        <end position="254"/>
    </location>
</feature>